<evidence type="ECO:0000313" key="2">
    <source>
        <dbReference type="EMBL" id="PFG34955.1"/>
    </source>
</evidence>
<evidence type="ECO:0000259" key="1">
    <source>
        <dbReference type="Pfam" id="PF12804"/>
    </source>
</evidence>
<dbReference type="Proteomes" id="UP000225548">
    <property type="component" value="Unassembled WGS sequence"/>
</dbReference>
<feature type="domain" description="MobA-like NTP transferase" evidence="1">
    <location>
        <begin position="5"/>
        <end position="169"/>
    </location>
</feature>
<protein>
    <submittedName>
        <fullName evidence="2">Molybdenum cofactor cytidylyltransferase</fullName>
    </submittedName>
</protein>
<dbReference type="InterPro" id="IPR029044">
    <property type="entry name" value="Nucleotide-diphossugar_trans"/>
</dbReference>
<dbReference type="GO" id="GO:0016779">
    <property type="term" value="F:nucleotidyltransferase activity"/>
    <property type="evidence" value="ECO:0007669"/>
    <property type="project" value="UniProtKB-KW"/>
</dbReference>
<dbReference type="PANTHER" id="PTHR43777">
    <property type="entry name" value="MOLYBDENUM COFACTOR CYTIDYLYLTRANSFERASE"/>
    <property type="match status" value="1"/>
</dbReference>
<comment type="caution">
    <text evidence="2">The sequence shown here is derived from an EMBL/GenBank/DDBJ whole genome shotgun (WGS) entry which is preliminary data.</text>
</comment>
<keyword evidence="3" id="KW-1185">Reference proteome</keyword>
<dbReference type="EMBL" id="PDJG01000001">
    <property type="protein sequence ID" value="PFG34955.1"/>
    <property type="molecule type" value="Genomic_DNA"/>
</dbReference>
<gene>
    <name evidence="2" type="ORF">ATL42_2887</name>
</gene>
<organism evidence="2 3">
    <name type="scientific">Sanguibacter antarcticus</name>
    <dbReference type="NCBI Taxonomy" id="372484"/>
    <lineage>
        <taxon>Bacteria</taxon>
        <taxon>Bacillati</taxon>
        <taxon>Actinomycetota</taxon>
        <taxon>Actinomycetes</taxon>
        <taxon>Micrococcales</taxon>
        <taxon>Sanguibacteraceae</taxon>
        <taxon>Sanguibacter</taxon>
    </lineage>
</organism>
<accession>A0A2A9E9H6</accession>
<dbReference type="InterPro" id="IPR025877">
    <property type="entry name" value="MobA-like_NTP_Trfase"/>
</dbReference>
<dbReference type="Gene3D" id="3.90.550.10">
    <property type="entry name" value="Spore Coat Polysaccharide Biosynthesis Protein SpsA, Chain A"/>
    <property type="match status" value="1"/>
</dbReference>
<reference evidence="2" key="1">
    <citation type="submission" date="2017-10" db="EMBL/GenBank/DDBJ databases">
        <title>Sequencing the genomes of 1000 actinobacteria strains.</title>
        <authorList>
            <person name="Klenk H.-P."/>
        </authorList>
    </citation>
    <scope>NUCLEOTIDE SEQUENCE [LARGE SCALE GENOMIC DNA]</scope>
    <source>
        <strain evidence="2">DSM 18966</strain>
    </source>
</reference>
<proteinExistence type="predicted"/>
<evidence type="ECO:0000313" key="3">
    <source>
        <dbReference type="Proteomes" id="UP000225548"/>
    </source>
</evidence>
<sequence length="187" mass="19450">MSVVGLVLAAGGGRRMGRPKALLDSDGESWLGLAVSLLERAGCGPVLVTLGAEADAARLLVPPTARVVEVAGWERGMSESLRQGLDAAERLGPETDAVVITLVDLPALRDGAVARVLGSAEGRRDALRQASYDGRPGHPVLVGRAHWARLRATLGGDTGARDYLRAHGADVIDCTDLGGGEDIDSRE</sequence>
<dbReference type="RefSeq" id="WP_098455907.1">
    <property type="nucleotide sequence ID" value="NZ_PDJG01000001.1"/>
</dbReference>
<dbReference type="SUPFAM" id="SSF53448">
    <property type="entry name" value="Nucleotide-diphospho-sugar transferases"/>
    <property type="match status" value="1"/>
</dbReference>
<name>A0A2A9E9H6_9MICO</name>
<dbReference type="OrthoDB" id="4427994at2"/>
<keyword evidence="2" id="KW-0548">Nucleotidyltransferase</keyword>
<keyword evidence="2" id="KW-0808">Transferase</keyword>
<dbReference type="PANTHER" id="PTHR43777:SF1">
    <property type="entry name" value="MOLYBDENUM COFACTOR CYTIDYLYLTRANSFERASE"/>
    <property type="match status" value="1"/>
</dbReference>
<dbReference type="Pfam" id="PF12804">
    <property type="entry name" value="NTP_transf_3"/>
    <property type="match status" value="1"/>
</dbReference>
<dbReference type="AlphaFoldDB" id="A0A2A9E9H6"/>
<dbReference type="CDD" id="cd04182">
    <property type="entry name" value="GT_2_like_f"/>
    <property type="match status" value="1"/>
</dbReference>